<accession>A0A7X8TL09</accession>
<evidence type="ECO:0000259" key="2">
    <source>
        <dbReference type="Pfam" id="PF00586"/>
    </source>
</evidence>
<comment type="caution">
    <text evidence="3">The sequence shown here is derived from an EMBL/GenBank/DDBJ whole genome shotgun (WGS) entry which is preliminary data.</text>
</comment>
<dbReference type="HAMAP" id="MF_02128">
    <property type="entry name" value="TMP_kinase"/>
    <property type="match status" value="1"/>
</dbReference>
<keyword evidence="1" id="KW-0479">Metal-binding</keyword>
<evidence type="ECO:0000256" key="1">
    <source>
        <dbReference type="HAMAP-Rule" id="MF_02128"/>
    </source>
</evidence>
<comment type="miscellaneous">
    <text evidence="1">Reaction mechanism of ThiL seems to utilize a direct, inline transfer of the gamma-phosphate of ATP to TMP rather than a phosphorylated enzyme intermediate.</text>
</comment>
<feature type="binding site" evidence="1">
    <location>
        <position position="132"/>
    </location>
    <ligand>
        <name>ATP</name>
        <dbReference type="ChEBI" id="CHEBI:30616"/>
    </ligand>
</feature>
<feature type="binding site" evidence="1">
    <location>
        <position position="55"/>
    </location>
    <ligand>
        <name>Mg(2+)</name>
        <dbReference type="ChEBI" id="CHEBI:18420"/>
        <label>4</label>
    </ligand>
</feature>
<dbReference type="Gene3D" id="3.90.650.10">
    <property type="entry name" value="PurM-like C-terminal domain"/>
    <property type="match status" value="1"/>
</dbReference>
<comment type="catalytic activity">
    <reaction evidence="1">
        <text>thiamine phosphate + ATP = thiamine diphosphate + ADP</text>
        <dbReference type="Rhea" id="RHEA:15913"/>
        <dbReference type="ChEBI" id="CHEBI:30616"/>
        <dbReference type="ChEBI" id="CHEBI:37575"/>
        <dbReference type="ChEBI" id="CHEBI:58937"/>
        <dbReference type="ChEBI" id="CHEBI:456216"/>
        <dbReference type="EC" id="2.7.4.16"/>
    </reaction>
</comment>
<keyword evidence="4" id="KW-1185">Reference proteome</keyword>
<feature type="binding site" evidence="1">
    <location>
        <position position="102"/>
    </location>
    <ligand>
        <name>Mg(2+)</name>
        <dbReference type="ChEBI" id="CHEBI:18420"/>
        <label>3</label>
    </ligand>
</feature>
<comment type="pathway">
    <text evidence="1">Cofactor biosynthesis; thiamine diphosphate biosynthesis; thiamine diphosphate from thiamine phosphate: step 1/1.</text>
</comment>
<dbReference type="GO" id="GO:0009228">
    <property type="term" value="P:thiamine biosynthetic process"/>
    <property type="evidence" value="ECO:0007669"/>
    <property type="project" value="UniProtKB-KW"/>
</dbReference>
<feature type="binding site" evidence="1">
    <location>
        <position position="102"/>
    </location>
    <ligand>
        <name>Mg(2+)</name>
        <dbReference type="ChEBI" id="CHEBI:18420"/>
        <label>2</label>
    </ligand>
</feature>
<dbReference type="SUPFAM" id="SSF55326">
    <property type="entry name" value="PurM N-terminal domain-like"/>
    <property type="match status" value="1"/>
</dbReference>
<protein>
    <recommendedName>
        <fullName evidence="1">Thiamine-monophosphate kinase</fullName>
        <shortName evidence="1">TMP kinase</shortName>
        <shortName evidence="1">Thiamine-phosphate kinase</shortName>
        <ecNumber evidence="1">2.7.4.16</ecNumber>
    </recommendedName>
</protein>
<feature type="binding site" evidence="1">
    <location>
        <position position="358"/>
    </location>
    <ligand>
        <name>substrate</name>
    </ligand>
</feature>
<proteinExistence type="inferred from homology"/>
<feature type="binding site" evidence="1">
    <location>
        <position position="57"/>
    </location>
    <ligand>
        <name>Mg(2+)</name>
        <dbReference type="ChEBI" id="CHEBI:18420"/>
        <label>1</label>
    </ligand>
</feature>
<name>A0A7X8TL09_9MICC</name>
<comment type="function">
    <text evidence="1">Catalyzes the ATP-dependent phosphorylation of thiamine-monophosphate (TMP) to form thiamine-pyrophosphate (TPP), the active form of vitamin B1.</text>
</comment>
<dbReference type="Proteomes" id="UP000523139">
    <property type="component" value="Unassembled WGS sequence"/>
</dbReference>
<feature type="binding site" evidence="1">
    <location>
        <position position="259"/>
    </location>
    <ligand>
        <name>ATP</name>
        <dbReference type="ChEBI" id="CHEBI:30616"/>
    </ligand>
</feature>
<dbReference type="Gene3D" id="3.30.1330.10">
    <property type="entry name" value="PurM-like, N-terminal domain"/>
    <property type="match status" value="1"/>
</dbReference>
<keyword evidence="1" id="KW-0067">ATP-binding</keyword>
<evidence type="ECO:0000313" key="4">
    <source>
        <dbReference type="Proteomes" id="UP000523139"/>
    </source>
</evidence>
<dbReference type="CDD" id="cd02194">
    <property type="entry name" value="ThiL"/>
    <property type="match status" value="1"/>
</dbReference>
<dbReference type="GO" id="GO:0000287">
    <property type="term" value="F:magnesium ion binding"/>
    <property type="evidence" value="ECO:0007669"/>
    <property type="project" value="UniProtKB-UniRule"/>
</dbReference>
<comment type="similarity">
    <text evidence="1">Belongs to the thiamine-monophosphate kinase family.</text>
</comment>
<dbReference type="InterPro" id="IPR036676">
    <property type="entry name" value="PurM-like_C_sf"/>
</dbReference>
<feature type="binding site" evidence="1">
    <location>
        <position position="316"/>
    </location>
    <ligand>
        <name>substrate</name>
    </ligand>
</feature>
<keyword evidence="1 3" id="KW-0808">Transferase</keyword>
<feature type="binding site" evidence="1">
    <location>
        <position position="41"/>
    </location>
    <ligand>
        <name>Mg(2+)</name>
        <dbReference type="ChEBI" id="CHEBI:18420"/>
        <label>4</label>
    </ligand>
</feature>
<feature type="binding site" evidence="1">
    <location>
        <position position="153"/>
    </location>
    <ligand>
        <name>Mg(2+)</name>
        <dbReference type="ChEBI" id="CHEBI:18420"/>
        <label>1</label>
    </ligand>
</feature>
<dbReference type="PANTHER" id="PTHR30270">
    <property type="entry name" value="THIAMINE-MONOPHOSPHATE KINASE"/>
    <property type="match status" value="1"/>
</dbReference>
<feature type="binding site" evidence="1">
    <location>
        <position position="41"/>
    </location>
    <ligand>
        <name>Mg(2+)</name>
        <dbReference type="ChEBI" id="CHEBI:18420"/>
        <label>3</label>
    </ligand>
</feature>
<dbReference type="GO" id="GO:0009030">
    <property type="term" value="F:thiamine-phosphate kinase activity"/>
    <property type="evidence" value="ECO:0007669"/>
    <property type="project" value="UniProtKB-UniRule"/>
</dbReference>
<keyword evidence="1" id="KW-0547">Nucleotide-binding</keyword>
<dbReference type="EMBL" id="JABAHY010000011">
    <property type="protein sequence ID" value="NLS10530.1"/>
    <property type="molecule type" value="Genomic_DNA"/>
</dbReference>
<feature type="binding site" evidence="1">
    <location>
        <position position="56"/>
    </location>
    <ligand>
        <name>Mg(2+)</name>
        <dbReference type="ChEBI" id="CHEBI:18420"/>
        <label>1</label>
    </ligand>
</feature>
<dbReference type="NCBIfam" id="TIGR01379">
    <property type="entry name" value="thiL"/>
    <property type="match status" value="1"/>
</dbReference>
<dbReference type="UniPathway" id="UPA00060">
    <property type="reaction ID" value="UER00142"/>
</dbReference>
<keyword evidence="1" id="KW-0784">Thiamine biosynthesis</keyword>
<keyword evidence="1 3" id="KW-0418">Kinase</keyword>
<reference evidence="3 4" key="1">
    <citation type="submission" date="2020-04" db="EMBL/GenBank/DDBJ databases">
        <title>Nesterenkonia sp. nov., isolated from marine sediment.</title>
        <authorList>
            <person name="Zhang G."/>
        </authorList>
    </citation>
    <scope>NUCLEOTIDE SEQUENCE [LARGE SCALE GENOMIC DNA]</scope>
    <source>
        <strain evidence="3 4">MY13</strain>
    </source>
</reference>
<dbReference type="InterPro" id="IPR016188">
    <property type="entry name" value="PurM-like_N"/>
</dbReference>
<dbReference type="GO" id="GO:0009229">
    <property type="term" value="P:thiamine diphosphate biosynthetic process"/>
    <property type="evidence" value="ECO:0007669"/>
    <property type="project" value="UniProtKB-UniRule"/>
</dbReference>
<feature type="binding site" evidence="1">
    <location>
        <position position="102"/>
    </location>
    <ligand>
        <name>Mg(2+)</name>
        <dbReference type="ChEBI" id="CHEBI:18420"/>
        <label>4</label>
    </ligand>
</feature>
<keyword evidence="1" id="KW-0460">Magnesium</keyword>
<feature type="binding site" evidence="1">
    <location>
        <position position="64"/>
    </location>
    <ligand>
        <name>substrate</name>
    </ligand>
</feature>
<dbReference type="PANTHER" id="PTHR30270:SF0">
    <property type="entry name" value="THIAMINE-MONOPHOSPHATE KINASE"/>
    <property type="match status" value="1"/>
</dbReference>
<dbReference type="InterPro" id="IPR036921">
    <property type="entry name" value="PurM-like_N_sf"/>
</dbReference>
<dbReference type="SUPFAM" id="SSF56042">
    <property type="entry name" value="PurM C-terminal domain-like"/>
    <property type="match status" value="1"/>
</dbReference>
<dbReference type="Pfam" id="PF00586">
    <property type="entry name" value="AIRS"/>
    <property type="match status" value="1"/>
</dbReference>
<feature type="binding site" evidence="1">
    <location>
        <position position="57"/>
    </location>
    <ligand>
        <name>Mg(2+)</name>
        <dbReference type="ChEBI" id="CHEBI:18420"/>
        <label>2</label>
    </ligand>
</feature>
<sequence length="363" mass="37636">MTADQLTVTDAGEDAVLEAITEVIAPFNAQRSGMPLGPGDDAACLSFPAGAAVITTDTMSEGQDFRRQWWLGPEELGGTEFEPVAEWPMDIGTKAAAQNLSDINAMGAEPTALLVSLTLPPQTPVAWVQDFYRGMIRACSAAGAENCVIAGGDLGSGEVISVTITALGAPPEDGKLLRRSSATAGELLAVNGALGYAAAGLEVLELPGAEAVTEAEEQHCEDHAEIIRSCLKAQQQPEPVLTAGPSALAAGATAGMDLSDGLLRDAQRLAEASGVRVRLDDEVLTRRAGRLEPVAELIGPASAAQRAAHWVLSGGEDYGLLATFPESAELPEGFEVIGRIEQGSAEVLTGLETGRRGWDSLAP</sequence>
<gene>
    <name evidence="1 3" type="primary">thiL</name>
    <name evidence="3" type="ORF">HGQ17_11120</name>
</gene>
<feature type="domain" description="PurM-like N-terminal" evidence="2">
    <location>
        <begin position="39"/>
        <end position="168"/>
    </location>
</feature>
<dbReference type="PIRSF" id="PIRSF005303">
    <property type="entry name" value="Thiam_monoph_kin"/>
    <property type="match status" value="1"/>
</dbReference>
<feature type="binding site" evidence="1">
    <location>
        <position position="260"/>
    </location>
    <ligand>
        <name>Mg(2+)</name>
        <dbReference type="ChEBI" id="CHEBI:18420"/>
        <label>5</label>
    </ligand>
</feature>
<feature type="binding site" evidence="1">
    <location>
        <position position="179"/>
    </location>
    <ligand>
        <name>ATP</name>
        <dbReference type="ChEBI" id="CHEBI:30616"/>
    </ligand>
</feature>
<feature type="binding site" evidence="1">
    <location>
        <begin position="152"/>
        <end position="153"/>
    </location>
    <ligand>
        <name>ATP</name>
        <dbReference type="ChEBI" id="CHEBI:30616"/>
    </ligand>
</feature>
<dbReference type="EC" id="2.7.4.16" evidence="1"/>
<dbReference type="AlphaFoldDB" id="A0A7X8TL09"/>
<organism evidence="3 4">
    <name type="scientific">Nesterenkonia sedimenti</name>
    <dbReference type="NCBI Taxonomy" id="1463632"/>
    <lineage>
        <taxon>Bacteria</taxon>
        <taxon>Bacillati</taxon>
        <taxon>Actinomycetota</taxon>
        <taxon>Actinomycetes</taxon>
        <taxon>Micrococcales</taxon>
        <taxon>Micrococcaceae</taxon>
        <taxon>Nesterenkonia</taxon>
    </lineage>
</organism>
<feature type="binding site" evidence="1">
    <location>
        <position position="257"/>
    </location>
    <ligand>
        <name>Mg(2+)</name>
        <dbReference type="ChEBI" id="CHEBI:18420"/>
        <label>3</label>
    </ligand>
</feature>
<dbReference type="RefSeq" id="WP_168888016.1">
    <property type="nucleotide sequence ID" value="NZ_JABAHY010000011.1"/>
</dbReference>
<dbReference type="GO" id="GO:0005524">
    <property type="term" value="F:ATP binding"/>
    <property type="evidence" value="ECO:0007669"/>
    <property type="project" value="UniProtKB-UniRule"/>
</dbReference>
<dbReference type="InterPro" id="IPR006283">
    <property type="entry name" value="ThiL-like"/>
</dbReference>
<evidence type="ECO:0000313" key="3">
    <source>
        <dbReference type="EMBL" id="NLS10530.1"/>
    </source>
</evidence>